<dbReference type="EMBL" id="BAABAJ010000001">
    <property type="protein sequence ID" value="GAA3897706.1"/>
    <property type="molecule type" value="Genomic_DNA"/>
</dbReference>
<dbReference type="InterPro" id="IPR011008">
    <property type="entry name" value="Dimeric_a/b-barrel"/>
</dbReference>
<dbReference type="Proteomes" id="UP001501000">
    <property type="component" value="Unassembled WGS sequence"/>
</dbReference>
<keyword evidence="2" id="KW-1185">Reference proteome</keyword>
<proteinExistence type="predicted"/>
<sequence>MVTVIENWLLKPEFAEQALELMQEMDDIVGPNAHDDPGWCEHGRFYQLQSRPAEVWMMYTWRSREAHEVFIKKEEELLTEFYERYCARPRHIIYFTELPVDVEALADPAADSPRG</sequence>
<evidence type="ECO:0000313" key="2">
    <source>
        <dbReference type="Proteomes" id="UP001501000"/>
    </source>
</evidence>
<comment type="caution">
    <text evidence="1">The sequence shown here is derived from an EMBL/GenBank/DDBJ whole genome shotgun (WGS) entry which is preliminary data.</text>
</comment>
<gene>
    <name evidence="1" type="ORF">GCM10022244_05030</name>
</gene>
<reference evidence="2" key="1">
    <citation type="journal article" date="2019" name="Int. J. Syst. Evol. Microbiol.">
        <title>The Global Catalogue of Microorganisms (GCM) 10K type strain sequencing project: providing services to taxonomists for standard genome sequencing and annotation.</title>
        <authorList>
            <consortium name="The Broad Institute Genomics Platform"/>
            <consortium name="The Broad Institute Genome Sequencing Center for Infectious Disease"/>
            <person name="Wu L."/>
            <person name="Ma J."/>
        </authorList>
    </citation>
    <scope>NUCLEOTIDE SEQUENCE [LARGE SCALE GENOMIC DNA]</scope>
    <source>
        <strain evidence="2">JCM 16956</strain>
    </source>
</reference>
<organism evidence="1 2">
    <name type="scientific">Streptomyces gulbargensis</name>
    <dbReference type="NCBI Taxonomy" id="364901"/>
    <lineage>
        <taxon>Bacteria</taxon>
        <taxon>Bacillati</taxon>
        <taxon>Actinomycetota</taxon>
        <taxon>Actinomycetes</taxon>
        <taxon>Kitasatosporales</taxon>
        <taxon>Streptomycetaceae</taxon>
        <taxon>Streptomyces</taxon>
    </lineage>
</organism>
<evidence type="ECO:0000313" key="1">
    <source>
        <dbReference type="EMBL" id="GAA3897706.1"/>
    </source>
</evidence>
<accession>A0ABP7LCH4</accession>
<dbReference type="Gene3D" id="3.30.70.100">
    <property type="match status" value="1"/>
</dbReference>
<dbReference type="SUPFAM" id="SSF54909">
    <property type="entry name" value="Dimeric alpha+beta barrel"/>
    <property type="match status" value="1"/>
</dbReference>
<protein>
    <recommendedName>
        <fullName evidence="3">Monooxygenase</fullName>
    </recommendedName>
</protein>
<name>A0ABP7LCH4_9ACTN</name>
<evidence type="ECO:0008006" key="3">
    <source>
        <dbReference type="Google" id="ProtNLM"/>
    </source>
</evidence>